<keyword evidence="2" id="KW-1133">Transmembrane helix</keyword>
<sequence length="331" mass="32831">YPPGSPPVSTGGGGGCGSNETASGAVTNFVCGSASDPASPNPTNATAASLVAACLSLGHSVRMSGGGGGGGGASGCCSESVGYGFSFAARYDPPGSSRRLKGGGEGEHYKYDVVGKALKDASAGCEGGFQDWCCTCSGAKAALSASPPNASSGVNWLEHADCCGEGSSASPSPPNPPNLPSQTETTRYVFKDLLVDPANVRGGRCDLFSSDSQCPLGDEGLALTNCPGEWLAPPPLLAAPAPPAGAEPEPAMSAGAAFAFAGVAGFGLVAATYATYERARAEREEPSPVLPRDLHGGGYLGVLGGEGGGRGEPTETTGLLMRTMQEPAYTA</sequence>
<reference evidence="3 4" key="1">
    <citation type="journal article" date="2023" name="Commun. Biol.">
        <title>Genome analysis of Parmales, the sister group of diatoms, reveals the evolutionary specialization of diatoms from phago-mixotrophs to photoautotrophs.</title>
        <authorList>
            <person name="Ban H."/>
            <person name="Sato S."/>
            <person name="Yoshikawa S."/>
            <person name="Yamada K."/>
            <person name="Nakamura Y."/>
            <person name="Ichinomiya M."/>
            <person name="Sato N."/>
            <person name="Blanc-Mathieu R."/>
            <person name="Endo H."/>
            <person name="Kuwata A."/>
            <person name="Ogata H."/>
        </authorList>
    </citation>
    <scope>NUCLEOTIDE SEQUENCE [LARGE SCALE GENOMIC DNA]</scope>
</reference>
<keyword evidence="2" id="KW-0812">Transmembrane</keyword>
<feature type="compositionally biased region" description="Gly residues" evidence="1">
    <location>
        <begin position="296"/>
        <end position="311"/>
    </location>
</feature>
<dbReference type="Proteomes" id="UP001165060">
    <property type="component" value="Unassembled WGS sequence"/>
</dbReference>
<name>A0ABQ6MSF7_9STRA</name>
<accession>A0ABQ6MSF7</accession>
<proteinExistence type="predicted"/>
<evidence type="ECO:0000313" key="4">
    <source>
        <dbReference type="Proteomes" id="UP001165060"/>
    </source>
</evidence>
<keyword evidence="2" id="KW-0472">Membrane</keyword>
<comment type="caution">
    <text evidence="3">The sequence shown here is derived from an EMBL/GenBank/DDBJ whole genome shotgun (WGS) entry which is preliminary data.</text>
</comment>
<keyword evidence="4" id="KW-1185">Reference proteome</keyword>
<evidence type="ECO:0000256" key="1">
    <source>
        <dbReference type="SAM" id="MobiDB-lite"/>
    </source>
</evidence>
<organism evidence="3 4">
    <name type="scientific">Tetraparma gracilis</name>
    <dbReference type="NCBI Taxonomy" id="2962635"/>
    <lineage>
        <taxon>Eukaryota</taxon>
        <taxon>Sar</taxon>
        <taxon>Stramenopiles</taxon>
        <taxon>Ochrophyta</taxon>
        <taxon>Bolidophyceae</taxon>
        <taxon>Parmales</taxon>
        <taxon>Triparmaceae</taxon>
        <taxon>Tetraparma</taxon>
    </lineage>
</organism>
<feature type="non-terminal residue" evidence="3">
    <location>
        <position position="1"/>
    </location>
</feature>
<gene>
    <name evidence="3" type="ORF">TeGR_g10315</name>
</gene>
<dbReference type="EMBL" id="BRYB01003186">
    <property type="protein sequence ID" value="GMI32239.1"/>
    <property type="molecule type" value="Genomic_DNA"/>
</dbReference>
<protein>
    <submittedName>
        <fullName evidence="3">Uncharacterized protein</fullName>
    </submittedName>
</protein>
<feature type="region of interest" description="Disordered" evidence="1">
    <location>
        <begin position="282"/>
        <end position="331"/>
    </location>
</feature>
<feature type="region of interest" description="Disordered" evidence="1">
    <location>
        <begin position="163"/>
        <end position="183"/>
    </location>
</feature>
<evidence type="ECO:0000256" key="2">
    <source>
        <dbReference type="SAM" id="Phobius"/>
    </source>
</evidence>
<evidence type="ECO:0000313" key="3">
    <source>
        <dbReference type="EMBL" id="GMI32239.1"/>
    </source>
</evidence>
<feature type="transmembrane region" description="Helical" evidence="2">
    <location>
        <begin position="256"/>
        <end position="276"/>
    </location>
</feature>